<dbReference type="InterPro" id="IPR057326">
    <property type="entry name" value="KR_dom"/>
</dbReference>
<proteinExistence type="inferred from homology"/>
<evidence type="ECO:0000313" key="6">
    <source>
        <dbReference type="Proteomes" id="UP000199137"/>
    </source>
</evidence>
<sequence length="273" mass="28691">MTRTWVITGASRGLGQALTVAAAEAGGRVLATVRTPGSAPDHRNVVEHVLDVRDRAAARETVRRAVAEFGRLDVVVNNAGYGLVGMAEEASEDEARDILETNLLGALWLTQAALPVLREQRSGHVVQISSVGGAGSVPGFGLYSASKWGLEGMSEAIAQEVAEFGVRVSIVEPGGMDTEWATGSMRFAAPDPAYDGLRERMFGTASVPWAAAGTGGGTPPAEIAAEILRHVDDPADRRLRVLAGADAPGMVATALSGRLTDYRQDKRFSDAEI</sequence>
<name>A0A1I5R1N8_9PSEU</name>
<evidence type="ECO:0000256" key="2">
    <source>
        <dbReference type="ARBA" id="ARBA00023002"/>
    </source>
</evidence>
<dbReference type="Pfam" id="PF00106">
    <property type="entry name" value="adh_short"/>
    <property type="match status" value="1"/>
</dbReference>
<dbReference type="SMART" id="SM00822">
    <property type="entry name" value="PKS_KR"/>
    <property type="match status" value="1"/>
</dbReference>
<dbReference type="GO" id="GO:0016491">
    <property type="term" value="F:oxidoreductase activity"/>
    <property type="evidence" value="ECO:0007669"/>
    <property type="project" value="UniProtKB-KW"/>
</dbReference>
<dbReference type="PRINTS" id="PR00080">
    <property type="entry name" value="SDRFAMILY"/>
</dbReference>
<dbReference type="PANTHER" id="PTHR43976:SF16">
    <property type="entry name" value="SHORT-CHAIN DEHYDROGENASE_REDUCTASE FAMILY PROTEIN"/>
    <property type="match status" value="1"/>
</dbReference>
<comment type="similarity">
    <text evidence="1 3">Belongs to the short-chain dehydrogenases/reductases (SDR) family.</text>
</comment>
<organism evidence="5 6">
    <name type="scientific">Amycolatopsis rubida</name>
    <dbReference type="NCBI Taxonomy" id="112413"/>
    <lineage>
        <taxon>Bacteria</taxon>
        <taxon>Bacillati</taxon>
        <taxon>Actinomycetota</taxon>
        <taxon>Actinomycetes</taxon>
        <taxon>Pseudonocardiales</taxon>
        <taxon>Pseudonocardiaceae</taxon>
        <taxon>Amycolatopsis</taxon>
    </lineage>
</organism>
<evidence type="ECO:0000256" key="1">
    <source>
        <dbReference type="ARBA" id="ARBA00006484"/>
    </source>
</evidence>
<dbReference type="InterPro" id="IPR002347">
    <property type="entry name" value="SDR_fam"/>
</dbReference>
<evidence type="ECO:0000259" key="4">
    <source>
        <dbReference type="SMART" id="SM00822"/>
    </source>
</evidence>
<dbReference type="STRING" id="112413.SAMN05421854_105521"/>
<dbReference type="SUPFAM" id="SSF51735">
    <property type="entry name" value="NAD(P)-binding Rossmann-fold domains"/>
    <property type="match status" value="1"/>
</dbReference>
<dbReference type="Proteomes" id="UP000199137">
    <property type="component" value="Unassembled WGS sequence"/>
</dbReference>
<dbReference type="PROSITE" id="PS00061">
    <property type="entry name" value="ADH_SHORT"/>
    <property type="match status" value="1"/>
</dbReference>
<dbReference type="PANTHER" id="PTHR43976">
    <property type="entry name" value="SHORT CHAIN DEHYDROGENASE"/>
    <property type="match status" value="1"/>
</dbReference>
<protein>
    <submittedName>
        <fullName evidence="5">NADP-dependent 3-hydroxy acid dehydrogenase YdfG</fullName>
    </submittedName>
</protein>
<dbReference type="AlphaFoldDB" id="A0A1I5R1N8"/>
<dbReference type="InterPro" id="IPR051911">
    <property type="entry name" value="SDR_oxidoreductase"/>
</dbReference>
<feature type="domain" description="Ketoreductase" evidence="4">
    <location>
        <begin position="3"/>
        <end position="179"/>
    </location>
</feature>
<evidence type="ECO:0000256" key="3">
    <source>
        <dbReference type="RuleBase" id="RU000363"/>
    </source>
</evidence>
<reference evidence="6" key="1">
    <citation type="submission" date="2016-10" db="EMBL/GenBank/DDBJ databases">
        <authorList>
            <person name="Varghese N."/>
            <person name="Submissions S."/>
        </authorList>
    </citation>
    <scope>NUCLEOTIDE SEQUENCE [LARGE SCALE GENOMIC DNA]</scope>
    <source>
        <strain evidence="6">DSM 44637</strain>
    </source>
</reference>
<dbReference type="InterPro" id="IPR020904">
    <property type="entry name" value="Sc_DH/Rdtase_CS"/>
</dbReference>
<dbReference type="RefSeq" id="WP_093574461.1">
    <property type="nucleotide sequence ID" value="NZ_FOWC01000005.1"/>
</dbReference>
<dbReference type="OrthoDB" id="9792003at2"/>
<evidence type="ECO:0000313" key="5">
    <source>
        <dbReference type="EMBL" id="SFP52474.1"/>
    </source>
</evidence>
<dbReference type="Gene3D" id="3.40.50.720">
    <property type="entry name" value="NAD(P)-binding Rossmann-like Domain"/>
    <property type="match status" value="1"/>
</dbReference>
<gene>
    <name evidence="5" type="ORF">SAMN05421854_105521</name>
</gene>
<dbReference type="EMBL" id="FOWC01000005">
    <property type="protein sequence ID" value="SFP52474.1"/>
    <property type="molecule type" value="Genomic_DNA"/>
</dbReference>
<dbReference type="PRINTS" id="PR00081">
    <property type="entry name" value="GDHRDH"/>
</dbReference>
<keyword evidence="2" id="KW-0560">Oxidoreductase</keyword>
<dbReference type="InterPro" id="IPR036291">
    <property type="entry name" value="NAD(P)-bd_dom_sf"/>
</dbReference>
<accession>A0A1I5R1N8</accession>
<dbReference type="CDD" id="cd05374">
    <property type="entry name" value="17beta-HSD-like_SDR_c"/>
    <property type="match status" value="1"/>
</dbReference>